<sequence>MPSPLVSVVPEARFRKLIRRGLFDTNVAIIQASATHLLVYVPGLGLVIIAWPQESGVAVPPDHIHWKLLMMERKWPCNCALKRTRDSDELLSCRIVSLNELKVVVAVCHYEEPRCQFFLNLTALYQTAFRHLPPGTADLTTQQLESQSRIGQILHTRLFDNSDNMAIDAEIGQLEIGQPLFFKGYLGEPGRQLGYPFFGSADDFLAPYFLQSKVVNGERVIALSLNCDYTQPIRPAYLNPTDLSILSDEETKILNCLANGGGISHRDLAQFAHRCENCGMFFAAGYIDTHSNLCLLERPLRRSNRNHSV</sequence>
<dbReference type="AlphaFoldDB" id="A0AAW0AQ36"/>
<name>A0AAW0AQ36_9AGAR</name>
<evidence type="ECO:0000313" key="1">
    <source>
        <dbReference type="EMBL" id="KAK7015450.1"/>
    </source>
</evidence>
<reference evidence="1 2" key="1">
    <citation type="journal article" date="2024" name="J Genomics">
        <title>Draft genome sequencing and assembly of Favolaschia claudopus CIRM-BRFM 2984 isolated from oak limbs.</title>
        <authorList>
            <person name="Navarro D."/>
            <person name="Drula E."/>
            <person name="Chaduli D."/>
            <person name="Cazenave R."/>
            <person name="Ahrendt S."/>
            <person name="Wang J."/>
            <person name="Lipzen A."/>
            <person name="Daum C."/>
            <person name="Barry K."/>
            <person name="Grigoriev I.V."/>
            <person name="Favel A."/>
            <person name="Rosso M.N."/>
            <person name="Martin F."/>
        </authorList>
    </citation>
    <scope>NUCLEOTIDE SEQUENCE [LARGE SCALE GENOMIC DNA]</scope>
    <source>
        <strain evidence="1 2">CIRM-BRFM 2984</strain>
    </source>
</reference>
<protein>
    <submittedName>
        <fullName evidence="1">Uncharacterized protein</fullName>
    </submittedName>
</protein>
<keyword evidence="2" id="KW-1185">Reference proteome</keyword>
<organism evidence="1 2">
    <name type="scientific">Favolaschia claudopus</name>
    <dbReference type="NCBI Taxonomy" id="2862362"/>
    <lineage>
        <taxon>Eukaryota</taxon>
        <taxon>Fungi</taxon>
        <taxon>Dikarya</taxon>
        <taxon>Basidiomycota</taxon>
        <taxon>Agaricomycotina</taxon>
        <taxon>Agaricomycetes</taxon>
        <taxon>Agaricomycetidae</taxon>
        <taxon>Agaricales</taxon>
        <taxon>Marasmiineae</taxon>
        <taxon>Mycenaceae</taxon>
        <taxon>Favolaschia</taxon>
    </lineage>
</organism>
<dbReference type="EMBL" id="JAWWNJ010000054">
    <property type="protein sequence ID" value="KAK7015450.1"/>
    <property type="molecule type" value="Genomic_DNA"/>
</dbReference>
<gene>
    <name evidence="1" type="ORF">R3P38DRAFT_3204735</name>
</gene>
<dbReference type="Proteomes" id="UP001362999">
    <property type="component" value="Unassembled WGS sequence"/>
</dbReference>
<proteinExistence type="predicted"/>
<comment type="caution">
    <text evidence="1">The sequence shown here is derived from an EMBL/GenBank/DDBJ whole genome shotgun (WGS) entry which is preliminary data.</text>
</comment>
<evidence type="ECO:0000313" key="2">
    <source>
        <dbReference type="Proteomes" id="UP001362999"/>
    </source>
</evidence>
<accession>A0AAW0AQ36</accession>